<name>A0A2U9ISH9_9CREN</name>
<organism evidence="1 2">
    <name type="scientific">Metallosphaera hakonensis JCM 8857 = DSM 7519</name>
    <dbReference type="NCBI Taxonomy" id="1293036"/>
    <lineage>
        <taxon>Archaea</taxon>
        <taxon>Thermoproteota</taxon>
        <taxon>Thermoprotei</taxon>
        <taxon>Sulfolobales</taxon>
        <taxon>Sulfolobaceae</taxon>
        <taxon>Metallosphaera</taxon>
    </lineage>
</organism>
<dbReference type="Proteomes" id="UP000247586">
    <property type="component" value="Chromosome"/>
</dbReference>
<evidence type="ECO:0000313" key="2">
    <source>
        <dbReference type="Proteomes" id="UP000247586"/>
    </source>
</evidence>
<reference evidence="2" key="3">
    <citation type="submission" date="2020-03" db="EMBL/GenBank/DDBJ databases">
        <title>Sequencing and Assembly of Multiple Reported Metal-Biooxidizing Members of the Extremely Thermoacidophilic Archaeal Family Sulfolobaceae.</title>
        <authorList>
            <person name="Counts J.A."/>
            <person name="Kelly R.M."/>
        </authorList>
    </citation>
    <scope>NUCLEOTIDE SEQUENCE [LARGE SCALE GENOMIC DNA]</scope>
    <source>
        <strain evidence="2">HO1-1</strain>
    </source>
</reference>
<sequence length="139" mass="15498">MGANKVMDNNVVKRNLEDLENQVVVMIRIDGQIMASRNIFQDVLIEGKSGILIHCMKHCIKAGCVAFEVEVISRIPECKKIKLNDVIRVKGVLGISRFPISIYAMREIAKNTGNELLNVATKKLIQKMNMGINNCGELS</sequence>
<gene>
    <name evidence="1" type="ORF">DFR87_04130</name>
</gene>
<dbReference type="KEGG" id="mhk:DFR87_04130"/>
<reference evidence="2" key="2">
    <citation type="submission" date="2020-03" db="EMBL/GenBank/DDBJ databases">
        <title>Complete Genome Sequences of Extremely Thermoacidophilic, Metal-Mobilizing Type-Strain Members of the Archaeal Family Sulfolobaceae: Acidianus brierleyi DSM-1651T, Acidianus sulfidivorans DSM-18786T, Metallosphaera hakonensis DSM-7519T, and Metallosphaera prunae DSM-10039T.</title>
        <authorList>
            <person name="Counts J.A."/>
            <person name="Kelly R.M."/>
        </authorList>
    </citation>
    <scope>NUCLEOTIDE SEQUENCE [LARGE SCALE GENOMIC DNA]</scope>
    <source>
        <strain evidence="2">HO1-1</strain>
    </source>
</reference>
<keyword evidence="2" id="KW-1185">Reference proteome</keyword>
<dbReference type="AlphaFoldDB" id="A0A2U9ISH9"/>
<dbReference type="EMBL" id="CP029287">
    <property type="protein sequence ID" value="AWR99011.1"/>
    <property type="molecule type" value="Genomic_DNA"/>
</dbReference>
<proteinExistence type="predicted"/>
<accession>A0A2U9ISH9</accession>
<evidence type="ECO:0000313" key="1">
    <source>
        <dbReference type="EMBL" id="AWR99011.1"/>
    </source>
</evidence>
<protein>
    <submittedName>
        <fullName evidence="1">Uncharacterized protein</fullName>
    </submittedName>
</protein>
<dbReference type="STRING" id="1293036.GCA_001315825_01241"/>
<reference evidence="1 2" key="1">
    <citation type="submission" date="2018-05" db="EMBL/GenBank/DDBJ databases">
        <title>Complete Genome Sequences of Extremely Thermoacidophilic, Metal-Mobilizing Type-Strain Members of the Archaeal Family Sulfolobaceae: Acidianus brierleyi DSM-1651T, Acidianus sulfidivorans DSM-18786T, Metallosphaera hakonensis DSM-7519T, and Metallosphaera prunae DSM-10039T.</title>
        <authorList>
            <person name="Counts J.A."/>
            <person name="Kelly R.M."/>
        </authorList>
    </citation>
    <scope>NUCLEOTIDE SEQUENCE [LARGE SCALE GENOMIC DNA]</scope>
    <source>
        <strain evidence="1 2">HO1-1</strain>
    </source>
</reference>